<evidence type="ECO:0000313" key="1">
    <source>
        <dbReference type="EMBL" id="RBP16166.1"/>
    </source>
</evidence>
<sequence>MTADDQTRYGRLRAMCEFMTNVASAMEYSGGLNQVSRNRLQESIKPVREAREWMWDIGQMMIPSQPLPAGLHEALEITESRALDALPKLKAALDEACEEFLRAARRPVAPRGGGMSAVADEAQ</sequence>
<dbReference type="RefSeq" id="WP_113888491.1">
    <property type="nucleotide sequence ID" value="NZ_QNRK01000006.1"/>
</dbReference>
<name>A0A366FPV5_9HYPH</name>
<gene>
    <name evidence="1" type="ORF">DFR50_106128</name>
</gene>
<protein>
    <submittedName>
        <fullName evidence="1">Uncharacterized protein</fullName>
    </submittedName>
</protein>
<dbReference type="Proteomes" id="UP000253529">
    <property type="component" value="Unassembled WGS sequence"/>
</dbReference>
<keyword evidence="2" id="KW-1185">Reference proteome</keyword>
<reference evidence="1 2" key="1">
    <citation type="submission" date="2018-06" db="EMBL/GenBank/DDBJ databases">
        <title>Genomic Encyclopedia of Type Strains, Phase IV (KMG-IV): sequencing the most valuable type-strain genomes for metagenomic binning, comparative biology and taxonomic classification.</title>
        <authorList>
            <person name="Goeker M."/>
        </authorList>
    </citation>
    <scope>NUCLEOTIDE SEQUENCE [LARGE SCALE GENOMIC DNA]</scope>
    <source>
        <strain evidence="1 2">DSM 24875</strain>
    </source>
</reference>
<organism evidence="1 2">
    <name type="scientific">Roseiarcus fermentans</name>
    <dbReference type="NCBI Taxonomy" id="1473586"/>
    <lineage>
        <taxon>Bacteria</taxon>
        <taxon>Pseudomonadati</taxon>
        <taxon>Pseudomonadota</taxon>
        <taxon>Alphaproteobacteria</taxon>
        <taxon>Hyphomicrobiales</taxon>
        <taxon>Roseiarcaceae</taxon>
        <taxon>Roseiarcus</taxon>
    </lineage>
</organism>
<comment type="caution">
    <text evidence="1">The sequence shown here is derived from an EMBL/GenBank/DDBJ whole genome shotgun (WGS) entry which is preliminary data.</text>
</comment>
<dbReference type="EMBL" id="QNRK01000006">
    <property type="protein sequence ID" value="RBP16166.1"/>
    <property type="molecule type" value="Genomic_DNA"/>
</dbReference>
<evidence type="ECO:0000313" key="2">
    <source>
        <dbReference type="Proteomes" id="UP000253529"/>
    </source>
</evidence>
<dbReference type="AlphaFoldDB" id="A0A366FPV5"/>
<accession>A0A366FPV5</accession>
<proteinExistence type="predicted"/>